<dbReference type="Gene3D" id="3.30.500.20">
    <property type="entry name" value="BH3703-like domains"/>
    <property type="match status" value="1"/>
</dbReference>
<dbReference type="InterPro" id="IPR036170">
    <property type="entry name" value="YezG-like_sf"/>
</dbReference>
<organism evidence="1 2">
    <name type="scientific">Dorea formicigenerans</name>
    <dbReference type="NCBI Taxonomy" id="39486"/>
    <lineage>
        <taxon>Bacteria</taxon>
        <taxon>Bacillati</taxon>
        <taxon>Bacillota</taxon>
        <taxon>Clostridia</taxon>
        <taxon>Lachnospirales</taxon>
        <taxon>Lachnospiraceae</taxon>
        <taxon>Dorea</taxon>
    </lineage>
</organism>
<protein>
    <submittedName>
        <fullName evidence="1">DUF600 family protein</fullName>
    </submittedName>
</protein>
<reference evidence="1 2" key="1">
    <citation type="submission" date="2018-08" db="EMBL/GenBank/DDBJ databases">
        <title>A genome reference for cultivated species of the human gut microbiota.</title>
        <authorList>
            <person name="Zou Y."/>
            <person name="Xue W."/>
            <person name="Luo G."/>
        </authorList>
    </citation>
    <scope>NUCLEOTIDE SEQUENCE [LARGE SCALE GENOMIC DNA]</scope>
    <source>
        <strain evidence="1 2">AF12-11</strain>
    </source>
</reference>
<accession>A0A395XNM6</accession>
<gene>
    <name evidence="1" type="ORF">DWV67_10465</name>
</gene>
<comment type="caution">
    <text evidence="1">The sequence shown here is derived from an EMBL/GenBank/DDBJ whole genome shotgun (WGS) entry which is preliminary data.</text>
</comment>
<dbReference type="Proteomes" id="UP000266376">
    <property type="component" value="Unassembled WGS sequence"/>
</dbReference>
<dbReference type="AlphaFoldDB" id="A0A395XNM6"/>
<name>A0A395XNM6_9FIRM</name>
<evidence type="ECO:0000313" key="1">
    <source>
        <dbReference type="EMBL" id="RGW52322.1"/>
    </source>
</evidence>
<proteinExistence type="predicted"/>
<sequence length="188" mass="22265">MGLFDKFKKKNLKSTPEEIKKIEEPKTDDRIELTLDNLYSELANTIISTLPMEWEVFHYLGEVESNKNSWSSVFFVKGIYEEKYIKCFDLSSFNDQCSNEMDSVLLRIYDCFVQNNLKIWEQMCLSVHNTGDFKVNFNYDVMAKSEYGQVEREIIWAYETFGAKPENSPFLTNIFNRYLEQKIEKEDS</sequence>
<dbReference type="EMBL" id="QSAJ01000024">
    <property type="protein sequence ID" value="RGW52322.1"/>
    <property type="molecule type" value="Genomic_DNA"/>
</dbReference>
<evidence type="ECO:0000313" key="2">
    <source>
        <dbReference type="Proteomes" id="UP000266376"/>
    </source>
</evidence>
<dbReference type="SUPFAM" id="SSF160424">
    <property type="entry name" value="BH3703-like"/>
    <property type="match status" value="1"/>
</dbReference>
<dbReference type="Pfam" id="PF04634">
    <property type="entry name" value="YezG-like"/>
    <property type="match status" value="1"/>
</dbReference>
<dbReference type="InterPro" id="IPR006728">
    <property type="entry name" value="YezG-like"/>
</dbReference>